<keyword evidence="4 8" id="KW-0472">Membrane</keyword>
<evidence type="ECO:0000256" key="8">
    <source>
        <dbReference type="SAM" id="Phobius"/>
    </source>
</evidence>
<evidence type="ECO:0000256" key="6">
    <source>
        <dbReference type="ARBA" id="ARBA00023288"/>
    </source>
</evidence>
<dbReference type="PANTHER" id="PTHR30429">
    <property type="entry name" value="D-METHIONINE-BINDING LIPOPROTEIN METQ"/>
    <property type="match status" value="1"/>
</dbReference>
<dbReference type="EMBL" id="CP159218">
    <property type="protein sequence ID" value="XCG63913.1"/>
    <property type="molecule type" value="Genomic_DNA"/>
</dbReference>
<evidence type="ECO:0000256" key="5">
    <source>
        <dbReference type="ARBA" id="ARBA00023139"/>
    </source>
</evidence>
<reference evidence="9" key="1">
    <citation type="submission" date="2024-05" db="EMBL/GenBank/DDBJ databases">
        <authorList>
            <person name="Cai S.Y."/>
            <person name="Jin L.M."/>
            <person name="Li H.R."/>
        </authorList>
    </citation>
    <scope>NUCLEOTIDE SEQUENCE</scope>
    <source>
        <strain evidence="9">A5-74</strain>
    </source>
</reference>
<protein>
    <submittedName>
        <fullName evidence="9">MetQ/NlpA family ABC transporter substrate-binding protein</fullName>
    </submittedName>
</protein>
<feature type="transmembrane region" description="Helical" evidence="8">
    <location>
        <begin position="34"/>
        <end position="54"/>
    </location>
</feature>
<feature type="region of interest" description="Disordered" evidence="7">
    <location>
        <begin position="1"/>
        <end position="24"/>
    </location>
</feature>
<name>A0AAU8DQA3_9ACTN</name>
<evidence type="ECO:0000256" key="3">
    <source>
        <dbReference type="ARBA" id="ARBA00022729"/>
    </source>
</evidence>
<evidence type="ECO:0000256" key="1">
    <source>
        <dbReference type="ARBA" id="ARBA00004635"/>
    </source>
</evidence>
<sequence length="325" mass="34501">MSETPVPPSDTNDRNDAADVALPQRPGRAGNRTVWFAGALVIVIAIAATLFFTLRKTDSAASGSTVVRIGTTEESADYWAPLKAAAARENIDIQLVNFSDYTQANPALAQKQVDLNLFQHLLYLANYDVADSQTLVPIGSTVVVPLSLYSKKHTSLDQIPRGGKIAIPNDATNQARALLVLQQAGLISLKGGGSVLSTPAEIDPAESKVTVTPVDAAQTVASLPSVDGAIINNNFVLDAKIDPTSALYSDDPSKPAAEPYINAFVARSEDKDNPTYLRIVELYHQSAVIDAVKAQSKNTAIIVQRPASELQGILTQLEGTVKEAG</sequence>
<proteinExistence type="inferred from homology"/>
<accession>A0AAU8DQA3</accession>
<comment type="similarity">
    <text evidence="2">Belongs to the NlpA lipoprotein family.</text>
</comment>
<keyword evidence="8" id="KW-0812">Transmembrane</keyword>
<evidence type="ECO:0000256" key="7">
    <source>
        <dbReference type="SAM" id="MobiDB-lite"/>
    </source>
</evidence>
<organism evidence="9">
    <name type="scientific">Nakamurella sp. A5-74</name>
    <dbReference type="NCBI Taxonomy" id="3158264"/>
    <lineage>
        <taxon>Bacteria</taxon>
        <taxon>Bacillati</taxon>
        <taxon>Actinomycetota</taxon>
        <taxon>Actinomycetes</taxon>
        <taxon>Nakamurellales</taxon>
        <taxon>Nakamurellaceae</taxon>
        <taxon>Nakamurella</taxon>
    </lineage>
</organism>
<dbReference type="GO" id="GO:0016020">
    <property type="term" value="C:membrane"/>
    <property type="evidence" value="ECO:0007669"/>
    <property type="project" value="UniProtKB-SubCell"/>
</dbReference>
<keyword evidence="8" id="KW-1133">Transmembrane helix</keyword>
<dbReference type="Gene3D" id="3.40.190.10">
    <property type="entry name" value="Periplasmic binding protein-like II"/>
    <property type="match status" value="2"/>
</dbReference>
<keyword evidence="5" id="KW-0564">Palmitate</keyword>
<keyword evidence="6" id="KW-0449">Lipoprotein</keyword>
<dbReference type="SUPFAM" id="SSF53850">
    <property type="entry name" value="Periplasmic binding protein-like II"/>
    <property type="match status" value="1"/>
</dbReference>
<keyword evidence="3" id="KW-0732">Signal</keyword>
<evidence type="ECO:0000256" key="2">
    <source>
        <dbReference type="ARBA" id="ARBA00008973"/>
    </source>
</evidence>
<gene>
    <name evidence="9" type="ORF">ABLG96_00760</name>
</gene>
<evidence type="ECO:0000256" key="4">
    <source>
        <dbReference type="ARBA" id="ARBA00023136"/>
    </source>
</evidence>
<evidence type="ECO:0000313" key="9">
    <source>
        <dbReference type="EMBL" id="XCG63913.1"/>
    </source>
</evidence>
<dbReference type="Pfam" id="PF03180">
    <property type="entry name" value="Lipoprotein_9"/>
    <property type="match status" value="1"/>
</dbReference>
<dbReference type="PANTHER" id="PTHR30429:SF3">
    <property type="entry name" value="LIPOPROTEIN"/>
    <property type="match status" value="1"/>
</dbReference>
<comment type="subcellular location">
    <subcellularLocation>
        <location evidence="1">Membrane</location>
        <topology evidence="1">Lipid-anchor</topology>
    </subcellularLocation>
</comment>
<dbReference type="AlphaFoldDB" id="A0AAU8DQA3"/>
<dbReference type="InterPro" id="IPR004872">
    <property type="entry name" value="Lipoprotein_NlpA"/>
</dbReference>
<dbReference type="RefSeq" id="WP_353649528.1">
    <property type="nucleotide sequence ID" value="NZ_CP159218.1"/>
</dbReference>